<dbReference type="Pfam" id="PF02734">
    <property type="entry name" value="Dak2"/>
    <property type="match status" value="1"/>
</dbReference>
<protein>
    <recommendedName>
        <fullName evidence="3">phosphoenolpyruvate--glycerone phosphotransferase</fullName>
        <ecNumber evidence="3">2.7.1.121</ecNumber>
    </recommendedName>
</protein>
<dbReference type="InterPro" id="IPR004007">
    <property type="entry name" value="DhaL_dom"/>
</dbReference>
<keyword evidence="4" id="KW-0808">Transferase</keyword>
<keyword evidence="11" id="KW-1185">Reference proteome</keyword>
<dbReference type="SMART" id="SM01120">
    <property type="entry name" value="Dak2"/>
    <property type="match status" value="1"/>
</dbReference>
<keyword evidence="5 10" id="KW-0418">Kinase</keyword>
<proteinExistence type="predicted"/>
<comment type="pathway">
    <text evidence="2">Polyol metabolism; glycerol degradation.</text>
</comment>
<dbReference type="PANTHER" id="PTHR28629:SF4">
    <property type="entry name" value="TRIOKINASE_FMN CYCLASE"/>
    <property type="match status" value="1"/>
</dbReference>
<dbReference type="EC" id="2.7.1.121" evidence="3"/>
<dbReference type="GO" id="GO:0005829">
    <property type="term" value="C:cytosol"/>
    <property type="evidence" value="ECO:0007669"/>
    <property type="project" value="TreeGrafter"/>
</dbReference>
<evidence type="ECO:0000256" key="4">
    <source>
        <dbReference type="ARBA" id="ARBA00022679"/>
    </source>
</evidence>
<dbReference type="SUPFAM" id="SSF101473">
    <property type="entry name" value="DhaL-like"/>
    <property type="match status" value="1"/>
</dbReference>
<evidence type="ECO:0000256" key="3">
    <source>
        <dbReference type="ARBA" id="ARBA00012095"/>
    </source>
</evidence>
<dbReference type="RefSeq" id="WP_091614184.1">
    <property type="nucleotide sequence ID" value="NZ_FNNC01000003.1"/>
</dbReference>
<sequence>MELSAAVMKQWALRINAKMQEHKDKLSELDQAIGDGDHGHNMARGFQEVANKVEDASYDDIGAMYKDVASTLISKVGGASGPLYGTAFLKAANAWKGRDVLDSAVFTEGIEAAVGGIETRGKASLGDKTMLDVWIPVRDEMKEHGADAEKAAKTAEKEAEATIDRVAKKGRASYLGERSKGHMDPGAFSSQLVFEALAEVYKEGAS</sequence>
<dbReference type="InterPro" id="IPR012737">
    <property type="entry name" value="DhaK_L_YcgS"/>
</dbReference>
<comment type="subunit">
    <text evidence="7">Homodimer. The dihydroxyacetone kinase complex is composed of a homodimer of DhaM, a homodimer of DhaK and the subunit DhaL.</text>
</comment>
<evidence type="ECO:0000256" key="5">
    <source>
        <dbReference type="ARBA" id="ARBA00022777"/>
    </source>
</evidence>
<dbReference type="Proteomes" id="UP000199488">
    <property type="component" value="Unassembled WGS sequence"/>
</dbReference>
<evidence type="ECO:0000256" key="7">
    <source>
        <dbReference type="ARBA" id="ARBA00046577"/>
    </source>
</evidence>
<dbReference type="Gene3D" id="1.25.40.340">
    <property type="match status" value="1"/>
</dbReference>
<dbReference type="OrthoDB" id="9800291at2"/>
<name>A0A1H2UU43_9BACI</name>
<dbReference type="PROSITE" id="PS51480">
    <property type="entry name" value="DHAL"/>
    <property type="match status" value="1"/>
</dbReference>
<reference evidence="10 11" key="1">
    <citation type="submission" date="2016-10" db="EMBL/GenBank/DDBJ databases">
        <authorList>
            <person name="de Groot N.N."/>
        </authorList>
    </citation>
    <scope>NUCLEOTIDE SEQUENCE [LARGE SCALE GENOMIC DNA]</scope>
    <source>
        <strain evidence="10 11">DSM 23126</strain>
    </source>
</reference>
<evidence type="ECO:0000313" key="11">
    <source>
        <dbReference type="Proteomes" id="UP000199488"/>
    </source>
</evidence>
<dbReference type="GO" id="GO:0047324">
    <property type="term" value="F:phosphoenolpyruvate-glycerone phosphotransferase activity"/>
    <property type="evidence" value="ECO:0007669"/>
    <property type="project" value="UniProtKB-EC"/>
</dbReference>
<comment type="function">
    <text evidence="8">ADP-binding subunit of the dihydroxyacetone kinase, which is responsible for the phosphoenolpyruvate (PEP)-dependent phosphorylation of dihydroxyacetone. DhaL-ADP is converted to DhaL-ATP via a phosphoryl group transfer from DhaM and transmits it to dihydroxyacetone binds to DhaK.</text>
</comment>
<gene>
    <name evidence="10" type="ORF">SAMN05421781_1893</name>
</gene>
<evidence type="ECO:0000313" key="10">
    <source>
        <dbReference type="EMBL" id="SDW59458.1"/>
    </source>
</evidence>
<evidence type="ECO:0000256" key="1">
    <source>
        <dbReference type="ARBA" id="ARBA00001113"/>
    </source>
</evidence>
<evidence type="ECO:0000259" key="9">
    <source>
        <dbReference type="PROSITE" id="PS51480"/>
    </source>
</evidence>
<dbReference type="InterPro" id="IPR050861">
    <property type="entry name" value="Dihydroxyacetone_Kinase"/>
</dbReference>
<dbReference type="EMBL" id="FNNC01000003">
    <property type="protein sequence ID" value="SDW59458.1"/>
    <property type="molecule type" value="Genomic_DNA"/>
</dbReference>
<evidence type="ECO:0000256" key="6">
    <source>
        <dbReference type="ARBA" id="ARBA00022798"/>
    </source>
</evidence>
<dbReference type="GO" id="GO:0004371">
    <property type="term" value="F:glycerone kinase activity"/>
    <property type="evidence" value="ECO:0007669"/>
    <property type="project" value="InterPro"/>
</dbReference>
<evidence type="ECO:0000256" key="2">
    <source>
        <dbReference type="ARBA" id="ARBA00004745"/>
    </source>
</evidence>
<dbReference type="FunFam" id="1.25.40.340:FF:000002">
    <property type="entry name" value="Dihydroxyacetone kinase, L subunit"/>
    <property type="match status" value="1"/>
</dbReference>
<dbReference type="InterPro" id="IPR036117">
    <property type="entry name" value="DhaL_dom_sf"/>
</dbReference>
<dbReference type="GO" id="GO:0019563">
    <property type="term" value="P:glycerol catabolic process"/>
    <property type="evidence" value="ECO:0007669"/>
    <property type="project" value="TreeGrafter"/>
</dbReference>
<dbReference type="PANTHER" id="PTHR28629">
    <property type="entry name" value="TRIOKINASE/FMN CYCLASE"/>
    <property type="match status" value="1"/>
</dbReference>
<keyword evidence="6" id="KW-0319">Glycerol metabolism</keyword>
<dbReference type="STRING" id="1122204.SAMN05421781_1893"/>
<accession>A0A1H2UU43</accession>
<comment type="catalytic activity">
    <reaction evidence="1">
        <text>dihydroxyacetone + phosphoenolpyruvate = dihydroxyacetone phosphate + pyruvate</text>
        <dbReference type="Rhea" id="RHEA:18381"/>
        <dbReference type="ChEBI" id="CHEBI:15361"/>
        <dbReference type="ChEBI" id="CHEBI:16016"/>
        <dbReference type="ChEBI" id="CHEBI:57642"/>
        <dbReference type="ChEBI" id="CHEBI:58702"/>
        <dbReference type="EC" id="2.7.1.121"/>
    </reaction>
</comment>
<dbReference type="NCBIfam" id="TIGR02365">
    <property type="entry name" value="dha_L_ycgS"/>
    <property type="match status" value="1"/>
</dbReference>
<evidence type="ECO:0000256" key="8">
    <source>
        <dbReference type="ARBA" id="ARBA00055771"/>
    </source>
</evidence>
<dbReference type="AlphaFoldDB" id="A0A1H2UU43"/>
<organism evidence="10 11">
    <name type="scientific">Marinococcus luteus</name>
    <dbReference type="NCBI Taxonomy" id="1122204"/>
    <lineage>
        <taxon>Bacteria</taxon>
        <taxon>Bacillati</taxon>
        <taxon>Bacillota</taxon>
        <taxon>Bacilli</taxon>
        <taxon>Bacillales</taxon>
        <taxon>Bacillaceae</taxon>
        <taxon>Marinococcus</taxon>
    </lineage>
</organism>
<feature type="domain" description="DhaL" evidence="9">
    <location>
        <begin position="6"/>
        <end position="199"/>
    </location>
</feature>